<dbReference type="OrthoDB" id="8062037at2759"/>
<protein>
    <submittedName>
        <fullName evidence="2">Uncharacterized protein</fullName>
    </submittedName>
</protein>
<feature type="region of interest" description="Disordered" evidence="1">
    <location>
        <begin position="1"/>
        <end position="29"/>
    </location>
</feature>
<dbReference type="EMBL" id="KK914232">
    <property type="protein sequence ID" value="KDP45385.1"/>
    <property type="molecule type" value="Genomic_DNA"/>
</dbReference>
<evidence type="ECO:0000313" key="2">
    <source>
        <dbReference type="EMBL" id="KDP45385.1"/>
    </source>
</evidence>
<evidence type="ECO:0000313" key="3">
    <source>
        <dbReference type="Proteomes" id="UP000027138"/>
    </source>
</evidence>
<sequence length="171" mass="19079">MFDFDDLREDDGFSGNGDNGFPSSQKNVDIEETVEKGILPVRLGKFRRLNDETGEVGEETSSSKLDARRCFSMGSYQYVLGNSDLRVSLCTDRHGRDIKLEKGNDQNGNLSIAGDLEGKMISSATKRESFSVSKIWLWSKKGKFSSSSDVQMGMPSSLNMDLPWMGRTQEK</sequence>
<reference evidence="2 3" key="1">
    <citation type="journal article" date="2014" name="PLoS ONE">
        <title>Global Analysis of Gene Expression Profiles in Physic Nut (Jatropha curcas L.) Seedlings Exposed to Salt Stress.</title>
        <authorList>
            <person name="Zhang L."/>
            <person name="Zhang C."/>
            <person name="Wu P."/>
            <person name="Chen Y."/>
            <person name="Li M."/>
            <person name="Jiang H."/>
            <person name="Wu G."/>
        </authorList>
    </citation>
    <scope>NUCLEOTIDE SEQUENCE [LARGE SCALE GENOMIC DNA]</scope>
    <source>
        <strain evidence="3">cv. GZQX0401</strain>
        <tissue evidence="2">Young leaves</tissue>
    </source>
</reference>
<proteinExistence type="predicted"/>
<keyword evidence="3" id="KW-1185">Reference proteome</keyword>
<gene>
    <name evidence="2" type="ORF">JCGZ_09634</name>
</gene>
<dbReference type="STRING" id="180498.A0A067LKY9"/>
<dbReference type="Proteomes" id="UP000027138">
    <property type="component" value="Unassembled WGS sequence"/>
</dbReference>
<evidence type="ECO:0000256" key="1">
    <source>
        <dbReference type="SAM" id="MobiDB-lite"/>
    </source>
</evidence>
<organism evidence="2 3">
    <name type="scientific">Jatropha curcas</name>
    <name type="common">Barbados nut</name>
    <dbReference type="NCBI Taxonomy" id="180498"/>
    <lineage>
        <taxon>Eukaryota</taxon>
        <taxon>Viridiplantae</taxon>
        <taxon>Streptophyta</taxon>
        <taxon>Embryophyta</taxon>
        <taxon>Tracheophyta</taxon>
        <taxon>Spermatophyta</taxon>
        <taxon>Magnoliopsida</taxon>
        <taxon>eudicotyledons</taxon>
        <taxon>Gunneridae</taxon>
        <taxon>Pentapetalae</taxon>
        <taxon>rosids</taxon>
        <taxon>fabids</taxon>
        <taxon>Malpighiales</taxon>
        <taxon>Euphorbiaceae</taxon>
        <taxon>Crotonoideae</taxon>
        <taxon>Jatropheae</taxon>
        <taxon>Jatropha</taxon>
    </lineage>
</organism>
<dbReference type="AlphaFoldDB" id="A0A067LKY9"/>
<accession>A0A067LKY9</accession>
<name>A0A067LKY9_JATCU</name>